<dbReference type="AlphaFoldDB" id="A0A975FM23"/>
<feature type="domain" description="Amidohydrolase-related" evidence="2">
    <location>
        <begin position="118"/>
        <end position="399"/>
    </location>
</feature>
<evidence type="ECO:0000256" key="1">
    <source>
        <dbReference type="ARBA" id="ARBA00023239"/>
    </source>
</evidence>
<organism evidence="3 4">
    <name type="scientific">Agromyces archimandritae</name>
    <dbReference type="NCBI Taxonomy" id="2781962"/>
    <lineage>
        <taxon>Bacteria</taxon>
        <taxon>Bacillati</taxon>
        <taxon>Actinomycetota</taxon>
        <taxon>Actinomycetes</taxon>
        <taxon>Micrococcales</taxon>
        <taxon>Microbacteriaceae</taxon>
        <taxon>Agromyces</taxon>
    </lineage>
</organism>
<proteinExistence type="predicted"/>
<dbReference type="Pfam" id="PF04909">
    <property type="entry name" value="Amidohydro_2"/>
    <property type="match status" value="1"/>
</dbReference>
<dbReference type="GO" id="GO:0016787">
    <property type="term" value="F:hydrolase activity"/>
    <property type="evidence" value="ECO:0007669"/>
    <property type="project" value="InterPro"/>
</dbReference>
<dbReference type="PANTHER" id="PTHR21240">
    <property type="entry name" value="2-AMINO-3-CARBOXYLMUCONATE-6-SEMIALDEHYDE DECARBOXYLASE"/>
    <property type="match status" value="1"/>
</dbReference>
<name>A0A975FM23_9MICO</name>
<dbReference type="Proteomes" id="UP000671914">
    <property type="component" value="Chromosome"/>
</dbReference>
<dbReference type="GO" id="GO:0016831">
    <property type="term" value="F:carboxy-lyase activity"/>
    <property type="evidence" value="ECO:0007669"/>
    <property type="project" value="InterPro"/>
</dbReference>
<dbReference type="InterPro" id="IPR006680">
    <property type="entry name" value="Amidohydro-rel"/>
</dbReference>
<dbReference type="InterPro" id="IPR032466">
    <property type="entry name" value="Metal_Hydrolase"/>
</dbReference>
<dbReference type="KEGG" id="aarc:G127AT_14135"/>
<keyword evidence="4" id="KW-1185">Reference proteome</keyword>
<reference evidence="3" key="1">
    <citation type="submission" date="2021-03" db="EMBL/GenBank/DDBJ databases">
        <title>Agromyces archimandritus sp. nov., isolated from the cockroach Archimandrita tessellata.</title>
        <authorList>
            <person name="Guzman J."/>
            <person name="Ortuzar M."/>
            <person name="Poehlein A."/>
            <person name="Daniel R."/>
            <person name="Trujillo M."/>
            <person name="Vilcinskas A."/>
        </authorList>
    </citation>
    <scope>NUCLEOTIDE SEQUENCE</scope>
    <source>
        <strain evidence="3">G127AT</strain>
    </source>
</reference>
<dbReference type="InterPro" id="IPR032465">
    <property type="entry name" value="ACMSD"/>
</dbReference>
<evidence type="ECO:0000259" key="2">
    <source>
        <dbReference type="Pfam" id="PF04909"/>
    </source>
</evidence>
<accession>A0A975FM23</accession>
<dbReference type="SUPFAM" id="SSF51556">
    <property type="entry name" value="Metallo-dependent hydrolases"/>
    <property type="match status" value="1"/>
</dbReference>
<dbReference type="Gene3D" id="3.20.20.140">
    <property type="entry name" value="Metal-dependent hydrolases"/>
    <property type="match status" value="1"/>
</dbReference>
<dbReference type="PANTHER" id="PTHR21240:SF28">
    <property type="entry name" value="ISO-OROTATE DECARBOXYLASE (EUROFUNG)"/>
    <property type="match status" value="1"/>
</dbReference>
<dbReference type="GO" id="GO:0019748">
    <property type="term" value="P:secondary metabolic process"/>
    <property type="evidence" value="ECO:0007669"/>
    <property type="project" value="TreeGrafter"/>
</dbReference>
<evidence type="ECO:0000313" key="3">
    <source>
        <dbReference type="EMBL" id="QTX04392.1"/>
    </source>
</evidence>
<gene>
    <name evidence="3" type="ORF">G127AT_14135</name>
</gene>
<protein>
    <submittedName>
        <fullName evidence="3">Amidohydrolase family protein</fullName>
    </submittedName>
</protein>
<keyword evidence="1" id="KW-0456">Lyase</keyword>
<dbReference type="GO" id="GO:0005737">
    <property type="term" value="C:cytoplasm"/>
    <property type="evidence" value="ECO:0007669"/>
    <property type="project" value="TreeGrafter"/>
</dbReference>
<sequence length="413" mass="47516">MSRELYTRSNVWVENTLSNAREQAADRGYDDFLIVDVDAHHYENRAWADIVPFMEDGPMKEWAHAQVYRGSTGGASMNASAALTGVQIGNQEVGGRIVRAGRNFKDAVTEADDERHHDVVRMLWAMDNMGVDYTVMFPTPMLNLGMHPQIEAEVSLARAYNRWLTQVLLPQDDRIKTMIYLPFNDPKAALEFVEEFGALDSVVGFMVTSVRNRMVHHNDYAPVYSAIQDLGKPLAFHAAYNWNEPNLAQLNKFISIHALGFTTSNMVHLTNWIINGLPERFPDLDVLWIESGLAWIPFMMQRLDNEYMMRTSEAPLLKKLPSEYMRDMYFSTQPMELHHNEKALEVTFEMMDAPNRLLFSSDYPHWDYDLPSTIYDRPTLSEEDKRKILGGNAQRLFKLPDGVRKKLARATDW</sequence>
<dbReference type="EMBL" id="CP071696">
    <property type="protein sequence ID" value="QTX04392.1"/>
    <property type="molecule type" value="Genomic_DNA"/>
</dbReference>
<dbReference type="RefSeq" id="WP_210897934.1">
    <property type="nucleotide sequence ID" value="NZ_CP071696.1"/>
</dbReference>
<evidence type="ECO:0000313" key="4">
    <source>
        <dbReference type="Proteomes" id="UP000671914"/>
    </source>
</evidence>